<sequence length="217" mass="25002">MNGTILDDIKFILYLIYLFLMLIGILGNSPNIGYWCKNHVCDSIVNTNFQDGTEERNFYNISSITQFWKFAETVMIDNIYGKSENDTHQTLVLQDSKLVRVPRLRQVRVRKDSCVVNQSSCYELYSRWYEDTKPFGPGNGTAWTYSTAEELGGSSHWGRWSTYGGGGYYEDLSLNRSEAIEKLLILKNNHWITGRTRAIFLDLIVYNSNVDAIFTVK</sequence>
<feature type="transmembrane region" description="Helical" evidence="6">
    <location>
        <begin position="12"/>
        <end position="35"/>
    </location>
</feature>
<accession>A0A067QK92</accession>
<comment type="subcellular location">
    <subcellularLocation>
        <location evidence="1">Membrane</location>
        <topology evidence="1">Multi-pass membrane protein</topology>
    </subcellularLocation>
</comment>
<dbReference type="PANTHER" id="PTHR10877:SF183">
    <property type="entry name" value="AT14535P-RELATED"/>
    <property type="match status" value="1"/>
</dbReference>
<comment type="similarity">
    <text evidence="2">Belongs to the polycystin family.</text>
</comment>
<keyword evidence="5 6" id="KW-0472">Membrane</keyword>
<evidence type="ECO:0000256" key="3">
    <source>
        <dbReference type="ARBA" id="ARBA00022692"/>
    </source>
</evidence>
<evidence type="ECO:0000313" key="8">
    <source>
        <dbReference type="EMBL" id="KDR08256.1"/>
    </source>
</evidence>
<dbReference type="GO" id="GO:0016020">
    <property type="term" value="C:membrane"/>
    <property type="evidence" value="ECO:0007669"/>
    <property type="project" value="UniProtKB-SubCell"/>
</dbReference>
<feature type="domain" description="Polycystin" evidence="7">
    <location>
        <begin position="57"/>
        <end position="213"/>
    </location>
</feature>
<dbReference type="GO" id="GO:0005262">
    <property type="term" value="F:calcium channel activity"/>
    <property type="evidence" value="ECO:0007669"/>
    <property type="project" value="TreeGrafter"/>
</dbReference>
<evidence type="ECO:0000256" key="2">
    <source>
        <dbReference type="ARBA" id="ARBA00007200"/>
    </source>
</evidence>
<keyword evidence="3 6" id="KW-0812">Transmembrane</keyword>
<evidence type="ECO:0000313" key="9">
    <source>
        <dbReference type="Proteomes" id="UP000027135"/>
    </source>
</evidence>
<organism evidence="8 9">
    <name type="scientific">Zootermopsis nevadensis</name>
    <name type="common">Dampwood termite</name>
    <dbReference type="NCBI Taxonomy" id="136037"/>
    <lineage>
        <taxon>Eukaryota</taxon>
        <taxon>Metazoa</taxon>
        <taxon>Ecdysozoa</taxon>
        <taxon>Arthropoda</taxon>
        <taxon>Hexapoda</taxon>
        <taxon>Insecta</taxon>
        <taxon>Pterygota</taxon>
        <taxon>Neoptera</taxon>
        <taxon>Polyneoptera</taxon>
        <taxon>Dictyoptera</taxon>
        <taxon>Blattodea</taxon>
        <taxon>Blattoidea</taxon>
        <taxon>Termitoidae</taxon>
        <taxon>Termopsidae</taxon>
        <taxon>Zootermopsis</taxon>
    </lineage>
</organism>
<proteinExistence type="inferred from homology"/>
<dbReference type="AlphaFoldDB" id="A0A067QK92"/>
<keyword evidence="9" id="KW-1185">Reference proteome</keyword>
<dbReference type="InterPro" id="IPR046791">
    <property type="entry name" value="Polycystin_dom"/>
</dbReference>
<dbReference type="PANTHER" id="PTHR10877">
    <property type="entry name" value="POLYCYSTIN FAMILY MEMBER"/>
    <property type="match status" value="1"/>
</dbReference>
<evidence type="ECO:0000256" key="6">
    <source>
        <dbReference type="SAM" id="Phobius"/>
    </source>
</evidence>
<evidence type="ECO:0000256" key="4">
    <source>
        <dbReference type="ARBA" id="ARBA00022989"/>
    </source>
</evidence>
<name>A0A067QK92_ZOONE</name>
<dbReference type="InParanoid" id="A0A067QK92"/>
<evidence type="ECO:0000256" key="1">
    <source>
        <dbReference type="ARBA" id="ARBA00004141"/>
    </source>
</evidence>
<dbReference type="Proteomes" id="UP000027135">
    <property type="component" value="Unassembled WGS sequence"/>
</dbReference>
<dbReference type="EMBL" id="KK853350">
    <property type="protein sequence ID" value="KDR08256.1"/>
    <property type="molecule type" value="Genomic_DNA"/>
</dbReference>
<dbReference type="eggNOG" id="KOG3599">
    <property type="taxonomic scope" value="Eukaryota"/>
</dbReference>
<protein>
    <submittedName>
        <fullName evidence="8">Polycystin-2</fullName>
    </submittedName>
</protein>
<keyword evidence="4 6" id="KW-1133">Transmembrane helix</keyword>
<dbReference type="InterPro" id="IPR051223">
    <property type="entry name" value="Polycystin"/>
</dbReference>
<dbReference type="GO" id="GO:0050982">
    <property type="term" value="P:detection of mechanical stimulus"/>
    <property type="evidence" value="ECO:0007669"/>
    <property type="project" value="TreeGrafter"/>
</dbReference>
<dbReference type="Pfam" id="PF20519">
    <property type="entry name" value="Polycystin_dom"/>
    <property type="match status" value="1"/>
</dbReference>
<evidence type="ECO:0000256" key="5">
    <source>
        <dbReference type="ARBA" id="ARBA00023136"/>
    </source>
</evidence>
<reference evidence="8 9" key="1">
    <citation type="journal article" date="2014" name="Nat. Commun.">
        <title>Molecular traces of alternative social organization in a termite genome.</title>
        <authorList>
            <person name="Terrapon N."/>
            <person name="Li C."/>
            <person name="Robertson H.M."/>
            <person name="Ji L."/>
            <person name="Meng X."/>
            <person name="Booth W."/>
            <person name="Chen Z."/>
            <person name="Childers C.P."/>
            <person name="Glastad K.M."/>
            <person name="Gokhale K."/>
            <person name="Gowin J."/>
            <person name="Gronenberg W."/>
            <person name="Hermansen R.A."/>
            <person name="Hu H."/>
            <person name="Hunt B.G."/>
            <person name="Huylmans A.K."/>
            <person name="Khalil S.M."/>
            <person name="Mitchell R.D."/>
            <person name="Munoz-Torres M.C."/>
            <person name="Mustard J.A."/>
            <person name="Pan H."/>
            <person name="Reese J.T."/>
            <person name="Scharf M.E."/>
            <person name="Sun F."/>
            <person name="Vogel H."/>
            <person name="Xiao J."/>
            <person name="Yang W."/>
            <person name="Yang Z."/>
            <person name="Yang Z."/>
            <person name="Zhou J."/>
            <person name="Zhu J."/>
            <person name="Brent C.S."/>
            <person name="Elsik C.G."/>
            <person name="Goodisman M.A."/>
            <person name="Liberles D.A."/>
            <person name="Roe R.M."/>
            <person name="Vargo E.L."/>
            <person name="Vilcinskas A."/>
            <person name="Wang J."/>
            <person name="Bornberg-Bauer E."/>
            <person name="Korb J."/>
            <person name="Zhang G."/>
            <person name="Liebig J."/>
        </authorList>
    </citation>
    <scope>NUCLEOTIDE SEQUENCE [LARGE SCALE GENOMIC DNA]</scope>
    <source>
        <tissue evidence="8">Whole organism</tissue>
    </source>
</reference>
<gene>
    <name evidence="8" type="ORF">L798_02035</name>
</gene>
<evidence type="ECO:0000259" key="7">
    <source>
        <dbReference type="Pfam" id="PF20519"/>
    </source>
</evidence>